<dbReference type="Gene3D" id="2.40.110.10">
    <property type="entry name" value="Butyryl-CoA Dehydrogenase, subunit A, domain 2"/>
    <property type="match status" value="1"/>
</dbReference>
<dbReference type="Pfam" id="PF02770">
    <property type="entry name" value="Acyl-CoA_dh_M"/>
    <property type="match status" value="1"/>
</dbReference>
<dbReference type="EMBL" id="JBHUHP010000016">
    <property type="protein sequence ID" value="MFD2093296.1"/>
    <property type="molecule type" value="Genomic_DNA"/>
</dbReference>
<dbReference type="InterPro" id="IPR036250">
    <property type="entry name" value="AcylCo_DH-like_C"/>
</dbReference>
<dbReference type="InterPro" id="IPR013786">
    <property type="entry name" value="AcylCoA_DH/ox_N"/>
</dbReference>
<dbReference type="PANTHER" id="PTHR48083:SF20">
    <property type="entry name" value="LONG-CHAIN SPECIFIC ACYL-COA DEHYDROGENASE, MITOCHONDRIAL"/>
    <property type="match status" value="1"/>
</dbReference>
<evidence type="ECO:0000259" key="13">
    <source>
        <dbReference type="Pfam" id="PF02771"/>
    </source>
</evidence>
<evidence type="ECO:0000256" key="2">
    <source>
        <dbReference type="ARBA" id="ARBA00005102"/>
    </source>
</evidence>
<evidence type="ECO:0000256" key="5">
    <source>
        <dbReference type="ARBA" id="ARBA00022827"/>
    </source>
</evidence>
<comment type="function">
    <text evidence="7">Catalyzes the dehydrogenation at the alpha-beta position of ACP-bound acyl chains. This results in the introduction of a double bond in the lipidic chain, which is further transferred to the epsilon-amino group of lysine residue in the mycobactin core by MbtK.</text>
</comment>
<evidence type="ECO:0000259" key="12">
    <source>
        <dbReference type="Pfam" id="PF02770"/>
    </source>
</evidence>
<dbReference type="Gene3D" id="1.10.540.10">
    <property type="entry name" value="Acyl-CoA dehydrogenase/oxidase, N-terminal domain"/>
    <property type="match status" value="1"/>
</dbReference>
<dbReference type="Pfam" id="PF02771">
    <property type="entry name" value="Acyl-CoA_dh_N"/>
    <property type="match status" value="1"/>
</dbReference>
<evidence type="ECO:0000259" key="11">
    <source>
        <dbReference type="Pfam" id="PF00441"/>
    </source>
</evidence>
<organism evidence="14 15">
    <name type="scientific">Blastococcus deserti</name>
    <dbReference type="NCBI Taxonomy" id="2259033"/>
    <lineage>
        <taxon>Bacteria</taxon>
        <taxon>Bacillati</taxon>
        <taxon>Actinomycetota</taxon>
        <taxon>Actinomycetes</taxon>
        <taxon>Geodermatophilales</taxon>
        <taxon>Geodermatophilaceae</taxon>
        <taxon>Blastococcus</taxon>
    </lineage>
</organism>
<sequence>MVRHVRSTDRKSSSLGVPVQSALYEAEHEAFRAMVRDFLAKEIVPHHATWEDAGIVDRSVWLKAGEQGLLGMDVPEEYGGAGVKDFRYNAILAAEISRAGASGLGFTLQNDVVAPYLINLTTEEQKRRWLPGVVSGEIITAIAMTEPGAGSDLQGLQTTARRDGDEWVLNGSKTFITNGINADLVIVVARTDPDAGARGFSLLVVERGMPGFERGRNLEKVGLKAQDTAELFFDDVRVPAANLLGTEGHGFFHLMENLPQERLSIAAVAVAASRLILDLTVDYCRNRTAFGRPIGTFQNTRFELAEMHTEVTIAETYLEKAILEHNAGRFTVEDAAMAKWWTTELQKGVVDRCLQLHGGYGYMLEYPVAKAFLDSRIQTIYGGTTEIMKEIVGRSLGV</sequence>
<evidence type="ECO:0000256" key="6">
    <source>
        <dbReference type="ARBA" id="ARBA00023002"/>
    </source>
</evidence>
<dbReference type="InterPro" id="IPR037069">
    <property type="entry name" value="AcylCoA_DH/ox_N_sf"/>
</dbReference>
<dbReference type="PIRSF" id="PIRSF016578">
    <property type="entry name" value="HsaA"/>
    <property type="match status" value="1"/>
</dbReference>
<evidence type="ECO:0000256" key="1">
    <source>
        <dbReference type="ARBA" id="ARBA00001974"/>
    </source>
</evidence>
<dbReference type="Pfam" id="PF00441">
    <property type="entry name" value="Acyl-CoA_dh_1"/>
    <property type="match status" value="1"/>
</dbReference>
<dbReference type="InterPro" id="IPR006091">
    <property type="entry name" value="Acyl-CoA_Oxase/DH_mid-dom"/>
</dbReference>
<comment type="cofactor">
    <cofactor evidence="1 10">
        <name>FAD</name>
        <dbReference type="ChEBI" id="CHEBI:57692"/>
    </cofactor>
</comment>
<name>A0ABW4XEV4_9ACTN</name>
<dbReference type="SUPFAM" id="SSF56645">
    <property type="entry name" value="Acyl-CoA dehydrogenase NM domain-like"/>
    <property type="match status" value="1"/>
</dbReference>
<dbReference type="PROSITE" id="PS00073">
    <property type="entry name" value="ACYL_COA_DH_2"/>
    <property type="match status" value="1"/>
</dbReference>
<dbReference type="InterPro" id="IPR009075">
    <property type="entry name" value="AcylCo_DH/oxidase_C"/>
</dbReference>
<comment type="pathway">
    <text evidence="2">Siderophore biosynthesis; mycobactin biosynthesis.</text>
</comment>
<gene>
    <name evidence="14" type="ORF">ACFSHS_17170</name>
</gene>
<proteinExistence type="inferred from homology"/>
<dbReference type="InterPro" id="IPR009100">
    <property type="entry name" value="AcylCoA_DH/oxidase_NM_dom_sf"/>
</dbReference>
<dbReference type="Gene3D" id="1.20.140.10">
    <property type="entry name" value="Butyryl-CoA Dehydrogenase, subunit A, domain 3"/>
    <property type="match status" value="1"/>
</dbReference>
<accession>A0ABW4XEV4</accession>
<protein>
    <recommendedName>
        <fullName evidence="8">Acyl-[acyl-carrier-protein] dehydrogenase MbtN</fullName>
    </recommendedName>
    <alternativeName>
        <fullName evidence="9">Mycobactin synthase protein N</fullName>
    </alternativeName>
</protein>
<dbReference type="SUPFAM" id="SSF47203">
    <property type="entry name" value="Acyl-CoA dehydrogenase C-terminal domain-like"/>
    <property type="match status" value="1"/>
</dbReference>
<dbReference type="PROSITE" id="PS00072">
    <property type="entry name" value="ACYL_COA_DH_1"/>
    <property type="match status" value="1"/>
</dbReference>
<dbReference type="PANTHER" id="PTHR48083">
    <property type="entry name" value="MEDIUM-CHAIN SPECIFIC ACYL-COA DEHYDROGENASE, MITOCHONDRIAL-RELATED"/>
    <property type="match status" value="1"/>
</dbReference>
<evidence type="ECO:0000313" key="14">
    <source>
        <dbReference type="EMBL" id="MFD2093296.1"/>
    </source>
</evidence>
<evidence type="ECO:0000256" key="9">
    <source>
        <dbReference type="ARBA" id="ARBA00042660"/>
    </source>
</evidence>
<keyword evidence="6 10" id="KW-0560">Oxidoreductase</keyword>
<evidence type="ECO:0000256" key="8">
    <source>
        <dbReference type="ARBA" id="ARBA00040394"/>
    </source>
</evidence>
<reference evidence="15" key="1">
    <citation type="journal article" date="2019" name="Int. J. Syst. Evol. Microbiol.">
        <title>The Global Catalogue of Microorganisms (GCM) 10K type strain sequencing project: providing services to taxonomists for standard genome sequencing and annotation.</title>
        <authorList>
            <consortium name="The Broad Institute Genomics Platform"/>
            <consortium name="The Broad Institute Genome Sequencing Center for Infectious Disease"/>
            <person name="Wu L."/>
            <person name="Ma J."/>
        </authorList>
    </citation>
    <scope>NUCLEOTIDE SEQUENCE [LARGE SCALE GENOMIC DNA]</scope>
    <source>
        <strain evidence="15">JCM 3338</strain>
    </source>
</reference>
<dbReference type="InterPro" id="IPR050741">
    <property type="entry name" value="Acyl-CoA_dehydrogenase"/>
</dbReference>
<dbReference type="InterPro" id="IPR046373">
    <property type="entry name" value="Acyl-CoA_Oxase/DH_mid-dom_sf"/>
</dbReference>
<feature type="domain" description="Acyl-CoA oxidase/dehydrogenase middle" evidence="12">
    <location>
        <begin position="141"/>
        <end position="236"/>
    </location>
</feature>
<dbReference type="RefSeq" id="WP_376878681.1">
    <property type="nucleotide sequence ID" value="NZ_JBHUHP010000016.1"/>
</dbReference>
<evidence type="ECO:0000256" key="3">
    <source>
        <dbReference type="ARBA" id="ARBA00009347"/>
    </source>
</evidence>
<keyword evidence="15" id="KW-1185">Reference proteome</keyword>
<evidence type="ECO:0000256" key="10">
    <source>
        <dbReference type="RuleBase" id="RU362125"/>
    </source>
</evidence>
<feature type="domain" description="Acyl-CoA dehydrogenase/oxidase N-terminal" evidence="13">
    <location>
        <begin position="26"/>
        <end position="137"/>
    </location>
</feature>
<keyword evidence="5 10" id="KW-0274">FAD</keyword>
<feature type="domain" description="Acyl-CoA dehydrogenase/oxidase C-terminal" evidence="11">
    <location>
        <begin position="248"/>
        <end position="396"/>
    </location>
</feature>
<keyword evidence="4 10" id="KW-0285">Flavoprotein</keyword>
<evidence type="ECO:0000256" key="7">
    <source>
        <dbReference type="ARBA" id="ARBA00037085"/>
    </source>
</evidence>
<evidence type="ECO:0000256" key="4">
    <source>
        <dbReference type="ARBA" id="ARBA00022630"/>
    </source>
</evidence>
<comment type="caution">
    <text evidence="14">The sequence shown here is derived from an EMBL/GenBank/DDBJ whole genome shotgun (WGS) entry which is preliminary data.</text>
</comment>
<dbReference type="InterPro" id="IPR006089">
    <property type="entry name" value="Acyl-CoA_DH_CS"/>
</dbReference>
<dbReference type="Proteomes" id="UP001597402">
    <property type="component" value="Unassembled WGS sequence"/>
</dbReference>
<comment type="similarity">
    <text evidence="3 10">Belongs to the acyl-CoA dehydrogenase family.</text>
</comment>
<evidence type="ECO:0000313" key="15">
    <source>
        <dbReference type="Proteomes" id="UP001597402"/>
    </source>
</evidence>